<evidence type="ECO:0000256" key="2">
    <source>
        <dbReference type="ARBA" id="ARBA00023125"/>
    </source>
</evidence>
<reference evidence="7 8" key="1">
    <citation type="submission" date="2017-11" db="EMBL/GenBank/DDBJ databases">
        <title>Complete genome of Rhizobium leguminosarum Norway, an ineffective micro-symbiont.</title>
        <authorList>
            <person name="Hoffrichter A."/>
            <person name="Liang J."/>
            <person name="Brachmann A."/>
            <person name="Marin M."/>
        </authorList>
    </citation>
    <scope>NUCLEOTIDE SEQUENCE [LARGE SCALE GENOMIC DNA]</scope>
    <source>
        <strain evidence="7 8">Norway</strain>
    </source>
</reference>
<dbReference type="SMART" id="SM00421">
    <property type="entry name" value="HTH_LUXR"/>
    <property type="match status" value="1"/>
</dbReference>
<dbReference type="PROSITE" id="PS50110">
    <property type="entry name" value="RESPONSE_REGULATORY"/>
    <property type="match status" value="1"/>
</dbReference>
<dbReference type="GO" id="GO:0006355">
    <property type="term" value="P:regulation of DNA-templated transcription"/>
    <property type="evidence" value="ECO:0007669"/>
    <property type="project" value="InterPro"/>
</dbReference>
<accession>A0A2K9Z333</accession>
<evidence type="ECO:0000259" key="5">
    <source>
        <dbReference type="PROSITE" id="PS50043"/>
    </source>
</evidence>
<proteinExistence type="predicted"/>
<dbReference type="PRINTS" id="PR00038">
    <property type="entry name" value="HTHLUXR"/>
</dbReference>
<evidence type="ECO:0000256" key="4">
    <source>
        <dbReference type="PROSITE-ProRule" id="PRU00169"/>
    </source>
</evidence>
<dbReference type="GO" id="GO:0003677">
    <property type="term" value="F:DNA binding"/>
    <property type="evidence" value="ECO:0007669"/>
    <property type="project" value="UniProtKB-KW"/>
</dbReference>
<dbReference type="InterPro" id="IPR036388">
    <property type="entry name" value="WH-like_DNA-bd_sf"/>
</dbReference>
<keyword evidence="2" id="KW-0238">DNA-binding</keyword>
<dbReference type="CDD" id="cd17537">
    <property type="entry name" value="REC_FixJ"/>
    <property type="match status" value="1"/>
</dbReference>
<evidence type="ECO:0000259" key="6">
    <source>
        <dbReference type="PROSITE" id="PS50110"/>
    </source>
</evidence>
<feature type="domain" description="HTH luxR-type" evidence="5">
    <location>
        <begin position="142"/>
        <end position="207"/>
    </location>
</feature>
<dbReference type="InterPro" id="IPR001789">
    <property type="entry name" value="Sig_transdc_resp-reg_receiver"/>
</dbReference>
<dbReference type="PANTHER" id="PTHR44688:SF16">
    <property type="entry name" value="DNA-BINDING TRANSCRIPTIONAL ACTIVATOR DEVR_DOSR"/>
    <property type="match status" value="1"/>
</dbReference>
<dbReference type="Pfam" id="PF00196">
    <property type="entry name" value="GerE"/>
    <property type="match status" value="1"/>
</dbReference>
<sequence>MNQKQREEITPQVVVIEDDVGVRESLVGLLRSMKFNVTAFPSAAEFSSKGQLGSVGCMILDVRLPGQSGIEFYEEVRTRGFHRPVIFMSGHADVPIAVRAMKAGAVEFLTKPVREQDLLDAVHAAMKRDSRSAMKEEAAASARADFEKLTKREQEVLIRVVEGQRNKQISTALGITEATVKLHRGNVMQKMHVLTLPELVRHYDLLELGEQANTSTKG</sequence>
<keyword evidence="4" id="KW-0597">Phosphoprotein</keyword>
<dbReference type="AlphaFoldDB" id="A0A2K9Z333"/>
<dbReference type="InterPro" id="IPR000792">
    <property type="entry name" value="Tscrpt_reg_LuxR_C"/>
</dbReference>
<protein>
    <submittedName>
        <fullName evidence="7">Nodulation protein W</fullName>
    </submittedName>
</protein>
<gene>
    <name evidence="7" type="primary">nodW</name>
    <name evidence="7" type="ORF">CUJ84_Chr002287</name>
</gene>
<dbReference type="InterPro" id="IPR016032">
    <property type="entry name" value="Sig_transdc_resp-reg_C-effctor"/>
</dbReference>
<dbReference type="GO" id="GO:0000160">
    <property type="term" value="P:phosphorelay signal transduction system"/>
    <property type="evidence" value="ECO:0007669"/>
    <property type="project" value="InterPro"/>
</dbReference>
<dbReference type="PROSITE" id="PS50043">
    <property type="entry name" value="HTH_LUXR_2"/>
    <property type="match status" value="1"/>
</dbReference>
<dbReference type="EMBL" id="CP025012">
    <property type="protein sequence ID" value="AUW42647.1"/>
    <property type="molecule type" value="Genomic_DNA"/>
</dbReference>
<dbReference type="Pfam" id="PF00072">
    <property type="entry name" value="Response_reg"/>
    <property type="match status" value="1"/>
</dbReference>
<evidence type="ECO:0000256" key="1">
    <source>
        <dbReference type="ARBA" id="ARBA00023015"/>
    </source>
</evidence>
<dbReference type="SUPFAM" id="SSF46894">
    <property type="entry name" value="C-terminal effector domain of the bipartite response regulators"/>
    <property type="match status" value="1"/>
</dbReference>
<dbReference type="Gene3D" id="3.40.50.2300">
    <property type="match status" value="1"/>
</dbReference>
<evidence type="ECO:0000313" key="8">
    <source>
        <dbReference type="Proteomes" id="UP000238523"/>
    </source>
</evidence>
<dbReference type="InterPro" id="IPR011006">
    <property type="entry name" value="CheY-like_superfamily"/>
</dbReference>
<feature type="domain" description="Response regulatory" evidence="6">
    <location>
        <begin position="12"/>
        <end position="126"/>
    </location>
</feature>
<organism evidence="7 8">
    <name type="scientific">Rhizobium leguminosarum</name>
    <dbReference type="NCBI Taxonomy" id="384"/>
    <lineage>
        <taxon>Bacteria</taxon>
        <taxon>Pseudomonadati</taxon>
        <taxon>Pseudomonadota</taxon>
        <taxon>Alphaproteobacteria</taxon>
        <taxon>Hyphomicrobiales</taxon>
        <taxon>Rhizobiaceae</taxon>
        <taxon>Rhizobium/Agrobacterium group</taxon>
        <taxon>Rhizobium</taxon>
    </lineage>
</organism>
<dbReference type="RefSeq" id="WP_105008152.1">
    <property type="nucleotide sequence ID" value="NZ_CP025012.1"/>
</dbReference>
<feature type="modified residue" description="4-aspartylphosphate" evidence="4">
    <location>
        <position position="61"/>
    </location>
</feature>
<keyword evidence="3" id="KW-0804">Transcription</keyword>
<keyword evidence="1" id="KW-0805">Transcription regulation</keyword>
<dbReference type="SUPFAM" id="SSF52172">
    <property type="entry name" value="CheY-like"/>
    <property type="match status" value="1"/>
</dbReference>
<dbReference type="CDD" id="cd06170">
    <property type="entry name" value="LuxR_C_like"/>
    <property type="match status" value="1"/>
</dbReference>
<dbReference type="PANTHER" id="PTHR44688">
    <property type="entry name" value="DNA-BINDING TRANSCRIPTIONAL ACTIVATOR DEVR_DOSR"/>
    <property type="match status" value="1"/>
</dbReference>
<evidence type="ECO:0000313" key="7">
    <source>
        <dbReference type="EMBL" id="AUW42647.1"/>
    </source>
</evidence>
<dbReference type="PROSITE" id="PS00622">
    <property type="entry name" value="HTH_LUXR_1"/>
    <property type="match status" value="1"/>
</dbReference>
<dbReference type="Proteomes" id="UP000238523">
    <property type="component" value="Chromosome"/>
</dbReference>
<evidence type="ECO:0000256" key="3">
    <source>
        <dbReference type="ARBA" id="ARBA00023163"/>
    </source>
</evidence>
<dbReference type="Gene3D" id="1.10.10.10">
    <property type="entry name" value="Winged helix-like DNA-binding domain superfamily/Winged helix DNA-binding domain"/>
    <property type="match status" value="1"/>
</dbReference>
<dbReference type="SMART" id="SM00448">
    <property type="entry name" value="REC"/>
    <property type="match status" value="1"/>
</dbReference>
<name>A0A2K9Z333_RHILE</name>